<keyword evidence="1" id="KW-0238">DNA-binding</keyword>
<evidence type="ECO:0000313" key="1">
    <source>
        <dbReference type="EMBL" id="MFL0167678.1"/>
    </source>
</evidence>
<keyword evidence="2" id="KW-1185">Reference proteome</keyword>
<dbReference type="EMBL" id="JBJIAB010000037">
    <property type="protein sequence ID" value="MFL0167678.1"/>
    <property type="molecule type" value="Genomic_DNA"/>
</dbReference>
<sequence>MLDKEKIKAFYVSGYNAVEIAKKLSSEVEAVRKCIQRNFGNLKHKHEIAVLQRKEEIKATNYEANRYISDRSFILKNRSVYKTLPNGDIVLNRKVSGAVAWDTPRRLVNENKCIV</sequence>
<comment type="caution">
    <text evidence="1">The sequence shown here is derived from an EMBL/GenBank/DDBJ whole genome shotgun (WGS) entry which is preliminary data.</text>
</comment>
<accession>A0ABW8SA18</accession>
<protein>
    <submittedName>
        <fullName evidence="1">DNA-binding response regulator</fullName>
    </submittedName>
</protein>
<organism evidence="1 2">
    <name type="scientific">Candidatus Clostridium helianthi</name>
    <dbReference type="NCBI Taxonomy" id="3381660"/>
    <lineage>
        <taxon>Bacteria</taxon>
        <taxon>Bacillati</taxon>
        <taxon>Bacillota</taxon>
        <taxon>Clostridia</taxon>
        <taxon>Eubacteriales</taxon>
        <taxon>Clostridiaceae</taxon>
        <taxon>Clostridium</taxon>
    </lineage>
</organism>
<gene>
    <name evidence="1" type="ORF">ACJDTP_21630</name>
</gene>
<evidence type="ECO:0000313" key="2">
    <source>
        <dbReference type="Proteomes" id="UP001623600"/>
    </source>
</evidence>
<name>A0ABW8SA18_9CLOT</name>
<reference evidence="1 2" key="1">
    <citation type="submission" date="2024-11" db="EMBL/GenBank/DDBJ databases">
        <authorList>
            <person name="Heng Y.C."/>
            <person name="Lim A.C.H."/>
            <person name="Lee J.K.Y."/>
            <person name="Kittelmann S."/>
        </authorList>
    </citation>
    <scope>NUCLEOTIDE SEQUENCE [LARGE SCALE GENOMIC DNA]</scope>
    <source>
        <strain evidence="1 2">WILCCON 0112</strain>
    </source>
</reference>
<proteinExistence type="predicted"/>
<dbReference type="GO" id="GO:0003677">
    <property type="term" value="F:DNA binding"/>
    <property type="evidence" value="ECO:0007669"/>
    <property type="project" value="UniProtKB-KW"/>
</dbReference>
<dbReference type="RefSeq" id="WP_406762425.1">
    <property type="nucleotide sequence ID" value="NZ_JBJIAB010000037.1"/>
</dbReference>
<dbReference type="Proteomes" id="UP001623600">
    <property type="component" value="Unassembled WGS sequence"/>
</dbReference>